<dbReference type="AlphaFoldDB" id="A0A4R6WMW7"/>
<evidence type="ECO:0000259" key="1">
    <source>
        <dbReference type="PROSITE" id="PS50404"/>
    </source>
</evidence>
<dbReference type="SUPFAM" id="SSF52833">
    <property type="entry name" value="Thioredoxin-like"/>
    <property type="match status" value="1"/>
</dbReference>
<dbReference type="GO" id="GO:0006559">
    <property type="term" value="P:L-phenylalanine catabolic process"/>
    <property type="evidence" value="ECO:0007669"/>
    <property type="project" value="TreeGrafter"/>
</dbReference>
<dbReference type="CDD" id="cd03043">
    <property type="entry name" value="GST_N_1"/>
    <property type="match status" value="1"/>
</dbReference>
<keyword evidence="3" id="KW-1185">Reference proteome</keyword>
<name>A0A4R6WMW7_9PROT</name>
<dbReference type="InterPro" id="IPR004045">
    <property type="entry name" value="Glutathione_S-Trfase_N"/>
</dbReference>
<dbReference type="Pfam" id="PF13410">
    <property type="entry name" value="GST_C_2"/>
    <property type="match status" value="1"/>
</dbReference>
<evidence type="ECO:0000313" key="3">
    <source>
        <dbReference type="Proteomes" id="UP000295783"/>
    </source>
</evidence>
<dbReference type="GO" id="GO:0016034">
    <property type="term" value="F:maleylacetoacetate isomerase activity"/>
    <property type="evidence" value="ECO:0007669"/>
    <property type="project" value="TreeGrafter"/>
</dbReference>
<dbReference type="InterPro" id="IPR036249">
    <property type="entry name" value="Thioredoxin-like_sf"/>
</dbReference>
<evidence type="ECO:0000313" key="2">
    <source>
        <dbReference type="EMBL" id="TDQ82243.1"/>
    </source>
</evidence>
<dbReference type="GO" id="GO:0004364">
    <property type="term" value="F:glutathione transferase activity"/>
    <property type="evidence" value="ECO:0007669"/>
    <property type="project" value="TreeGrafter"/>
</dbReference>
<dbReference type="SFLD" id="SFLDS00019">
    <property type="entry name" value="Glutathione_Transferase_(cytos"/>
    <property type="match status" value="1"/>
</dbReference>
<dbReference type="OrthoDB" id="9799538at2"/>
<sequence>MSRLTLILGNKNYSSWSLRGYLAAKASGLPFKEVVIPLRMGDTSSRILAHSPSGRVPALVDGDIVVWESLAICEYLAELAPEAGLWPKDRAARAHARAISAEMHAGFASLRRNLPMDITHDRHAESRAHLAKEDIDRVLAIWHDTRARFGEKAAHGTGPFLYGGFSAADAMYAPVATRFRTYGVRLDPQAAAYCEAILAWPAFKEWEAAALTETAVIEFDVFQKAD</sequence>
<keyword evidence="2" id="KW-0808">Transferase</keyword>
<dbReference type="InterPro" id="IPR036282">
    <property type="entry name" value="Glutathione-S-Trfase_C_sf"/>
</dbReference>
<protein>
    <submittedName>
        <fullName evidence="2">Glutathione S-transferase</fullName>
    </submittedName>
</protein>
<accession>A0A4R6WMW7</accession>
<dbReference type="InterPro" id="IPR040079">
    <property type="entry name" value="Glutathione_S-Trfase"/>
</dbReference>
<dbReference type="Gene3D" id="3.40.30.10">
    <property type="entry name" value="Glutaredoxin"/>
    <property type="match status" value="1"/>
</dbReference>
<proteinExistence type="predicted"/>
<dbReference type="Pfam" id="PF13409">
    <property type="entry name" value="GST_N_2"/>
    <property type="match status" value="1"/>
</dbReference>
<dbReference type="SUPFAM" id="SSF47616">
    <property type="entry name" value="GST C-terminal domain-like"/>
    <property type="match status" value="1"/>
</dbReference>
<comment type="caution">
    <text evidence="2">The sequence shown here is derived from an EMBL/GenBank/DDBJ whole genome shotgun (WGS) entry which is preliminary data.</text>
</comment>
<dbReference type="PANTHER" id="PTHR42673:SF4">
    <property type="entry name" value="MALEYLACETOACETATE ISOMERASE"/>
    <property type="match status" value="1"/>
</dbReference>
<reference evidence="2 3" key="1">
    <citation type="submission" date="2019-03" db="EMBL/GenBank/DDBJ databases">
        <title>Genomic Encyclopedia of Type Strains, Phase III (KMG-III): the genomes of soil and plant-associated and newly described type strains.</title>
        <authorList>
            <person name="Whitman W."/>
        </authorList>
    </citation>
    <scope>NUCLEOTIDE SEQUENCE [LARGE SCALE GENOMIC DNA]</scope>
    <source>
        <strain evidence="2 3">CGMCC 1.7660</strain>
    </source>
</reference>
<feature type="domain" description="GST N-terminal" evidence="1">
    <location>
        <begin position="4"/>
        <end position="84"/>
    </location>
</feature>
<dbReference type="Proteomes" id="UP000295783">
    <property type="component" value="Unassembled WGS sequence"/>
</dbReference>
<dbReference type="Gene3D" id="1.20.1050.10">
    <property type="match status" value="1"/>
</dbReference>
<dbReference type="EMBL" id="SNYW01000008">
    <property type="protein sequence ID" value="TDQ82243.1"/>
    <property type="molecule type" value="Genomic_DNA"/>
</dbReference>
<gene>
    <name evidence="2" type="ORF">A8950_2065</name>
</gene>
<dbReference type="PROSITE" id="PS50404">
    <property type="entry name" value="GST_NTER"/>
    <property type="match status" value="1"/>
</dbReference>
<dbReference type="PANTHER" id="PTHR42673">
    <property type="entry name" value="MALEYLACETOACETATE ISOMERASE"/>
    <property type="match status" value="1"/>
</dbReference>
<dbReference type="RefSeq" id="WP_133613535.1">
    <property type="nucleotide sequence ID" value="NZ_SNYW01000008.1"/>
</dbReference>
<dbReference type="CDD" id="cd03194">
    <property type="entry name" value="GST_C_3"/>
    <property type="match status" value="1"/>
</dbReference>
<dbReference type="GO" id="GO:0006749">
    <property type="term" value="P:glutathione metabolic process"/>
    <property type="evidence" value="ECO:0007669"/>
    <property type="project" value="TreeGrafter"/>
</dbReference>
<organism evidence="2 3">
    <name type="scientific">Dongia mobilis</name>
    <dbReference type="NCBI Taxonomy" id="578943"/>
    <lineage>
        <taxon>Bacteria</taxon>
        <taxon>Pseudomonadati</taxon>
        <taxon>Pseudomonadota</taxon>
        <taxon>Alphaproteobacteria</taxon>
        <taxon>Rhodospirillales</taxon>
        <taxon>Dongiaceae</taxon>
        <taxon>Dongia</taxon>
    </lineage>
</organism>